<dbReference type="EMBL" id="BKCN01000013">
    <property type="protein sequence ID" value="GER04755.1"/>
    <property type="molecule type" value="Genomic_DNA"/>
</dbReference>
<dbReference type="InterPro" id="IPR038404">
    <property type="entry name" value="TRAP_DctP_sf"/>
</dbReference>
<sequence length="368" mass="40167">MGFLKGVLICLALFGFGAILVMSPRLFMSPPVVAAALLDDRGSEEQPSKAVPTILRLGIFVPDRVVHVRHAMVPWLMRVNEKIGPMGYEIQLFSGGALGHDGEMQLRLLMAGVTDITWFPFGYVAGRFPEISLLEIPLLSDDPMALTRAFWRLHERGFFPGLDDVTVLGLSVSPANYLHMADDFDGLSGLSNRKIRVANAAQARIVEAMGATAVGGITATQVAESLSRKMIDGVLFSWHGTKATGIELTTRSHMTQALGFTPSAVVMNKDRFRDLPPKVKEAILSESGEAFSLALTASMMAEADKAIARVKESPDHQFYRPSPSESAHLMAAFTAMAEQWQGTDQDRRDLLRALSRILEDMAAEKAPL</sequence>
<protein>
    <recommendedName>
        <fullName evidence="4">C4-dicarboxylate ABC transporter substrate-binding protein</fullName>
    </recommendedName>
</protein>
<dbReference type="AlphaFoldDB" id="A0A5A7NAS6"/>
<evidence type="ECO:0000313" key="3">
    <source>
        <dbReference type="Proteomes" id="UP000324996"/>
    </source>
</evidence>
<dbReference type="Gene3D" id="3.40.190.170">
    <property type="entry name" value="Bacterial extracellular solute-binding protein, family 7"/>
    <property type="match status" value="1"/>
</dbReference>
<dbReference type="PANTHER" id="PTHR33376:SF15">
    <property type="entry name" value="BLL6794 PROTEIN"/>
    <property type="match status" value="1"/>
</dbReference>
<evidence type="ECO:0000313" key="2">
    <source>
        <dbReference type="EMBL" id="GER04755.1"/>
    </source>
</evidence>
<organism evidence="2 3">
    <name type="scientific">Iodidimonas nitroreducens</name>
    <dbReference type="NCBI Taxonomy" id="1236968"/>
    <lineage>
        <taxon>Bacteria</taxon>
        <taxon>Pseudomonadati</taxon>
        <taxon>Pseudomonadota</taxon>
        <taxon>Alphaproteobacteria</taxon>
        <taxon>Iodidimonadales</taxon>
        <taxon>Iodidimonadaceae</taxon>
        <taxon>Iodidimonas</taxon>
    </lineage>
</organism>
<accession>A0A5A7NAS6</accession>
<dbReference type="GO" id="GO:0055085">
    <property type="term" value="P:transmembrane transport"/>
    <property type="evidence" value="ECO:0007669"/>
    <property type="project" value="InterPro"/>
</dbReference>
<comment type="caution">
    <text evidence="2">The sequence shown here is derived from an EMBL/GenBank/DDBJ whole genome shotgun (WGS) entry which is preliminary data.</text>
</comment>
<name>A0A5A7NAS6_9PROT</name>
<dbReference type="Pfam" id="PF03480">
    <property type="entry name" value="DctP"/>
    <property type="match status" value="1"/>
</dbReference>
<reference evidence="2 3" key="1">
    <citation type="submission" date="2019-09" db="EMBL/GenBank/DDBJ databases">
        <title>NBRP : Genome information of microbial organism related human and environment.</title>
        <authorList>
            <person name="Hattori M."/>
            <person name="Oshima K."/>
            <person name="Inaba H."/>
            <person name="Suda W."/>
            <person name="Sakamoto M."/>
            <person name="Iino T."/>
            <person name="Kitahara M."/>
            <person name="Oshida Y."/>
            <person name="Iida T."/>
            <person name="Kudo T."/>
            <person name="Itoh T."/>
            <person name="Ohkuma M."/>
        </authorList>
    </citation>
    <scope>NUCLEOTIDE SEQUENCE [LARGE SCALE GENOMIC DNA]</scope>
    <source>
        <strain evidence="2 3">Q-1</strain>
    </source>
</reference>
<keyword evidence="3" id="KW-1185">Reference proteome</keyword>
<proteinExistence type="predicted"/>
<evidence type="ECO:0008006" key="4">
    <source>
        <dbReference type="Google" id="ProtNLM"/>
    </source>
</evidence>
<dbReference type="InterPro" id="IPR018389">
    <property type="entry name" value="DctP_fam"/>
</dbReference>
<evidence type="ECO:0000256" key="1">
    <source>
        <dbReference type="ARBA" id="ARBA00022729"/>
    </source>
</evidence>
<gene>
    <name evidence="2" type="ORF">JCM17846_24370</name>
</gene>
<dbReference type="PANTHER" id="PTHR33376">
    <property type="match status" value="1"/>
</dbReference>
<dbReference type="Proteomes" id="UP000324996">
    <property type="component" value="Unassembled WGS sequence"/>
</dbReference>
<keyword evidence="1" id="KW-0732">Signal</keyword>